<organism evidence="1 2">
    <name type="scientific">Peptoclostridium acidaminophilum DSM 3953</name>
    <dbReference type="NCBI Taxonomy" id="1286171"/>
    <lineage>
        <taxon>Bacteria</taxon>
        <taxon>Bacillati</taxon>
        <taxon>Bacillota</taxon>
        <taxon>Clostridia</taxon>
        <taxon>Peptostreptococcales</taxon>
        <taxon>Peptoclostridiaceae</taxon>
        <taxon>Peptoclostridium</taxon>
    </lineage>
</organism>
<dbReference type="AlphaFoldDB" id="W8U2Z6"/>
<keyword evidence="2" id="KW-1185">Reference proteome</keyword>
<dbReference type="KEGG" id="eac:EAL2_c00170"/>
<dbReference type="Proteomes" id="UP000019591">
    <property type="component" value="Chromosome"/>
</dbReference>
<gene>
    <name evidence="1" type="ORF">EAL2_c00170</name>
</gene>
<evidence type="ECO:0000313" key="1">
    <source>
        <dbReference type="EMBL" id="AHM55381.1"/>
    </source>
</evidence>
<reference evidence="1 2" key="1">
    <citation type="journal article" date="2014" name="Genome Announc.">
        <title>Complete Genome Sequence of Amino Acid-Utilizing Eubacterium acidaminophilum al-2 (DSM 3953).</title>
        <authorList>
            <person name="Poehlein A."/>
            <person name="Andreesen J.R."/>
            <person name="Daniel R."/>
        </authorList>
    </citation>
    <scope>NUCLEOTIDE SEQUENCE [LARGE SCALE GENOMIC DNA]</scope>
    <source>
        <strain evidence="1 2">DSM 3953</strain>
    </source>
</reference>
<protein>
    <submittedName>
        <fullName evidence="1">Uncharacterized protein</fullName>
    </submittedName>
</protein>
<dbReference type="HOGENOM" id="CLU_3152904_0_0_9"/>
<proteinExistence type="predicted"/>
<accession>W8U2Z6</accession>
<dbReference type="EMBL" id="CP007452">
    <property type="protein sequence ID" value="AHM55381.1"/>
    <property type="molecule type" value="Genomic_DNA"/>
</dbReference>
<sequence length="48" mass="5717">MSERSEFSKFQISECISQLEITKRNLKANYSFGFDPKRDIRPAFHCFI</sequence>
<name>W8U2Z6_PEPAC</name>
<evidence type="ECO:0000313" key="2">
    <source>
        <dbReference type="Proteomes" id="UP000019591"/>
    </source>
</evidence>